<keyword evidence="4" id="KW-1185">Reference proteome</keyword>
<keyword evidence="2" id="KW-0408">Iron</keyword>
<dbReference type="Gene3D" id="1.10.630.10">
    <property type="entry name" value="Cytochrome P450"/>
    <property type="match status" value="1"/>
</dbReference>
<keyword evidence="2" id="KW-0503">Monooxygenase</keyword>
<dbReference type="PANTHER" id="PTHR47950:SF44">
    <property type="entry name" value="CYTOCHROME P450, FAMILY 76, SUBFAMILY C, POLYPEPTIDE 5-RELATED"/>
    <property type="match status" value="1"/>
</dbReference>
<dbReference type="PANTHER" id="PTHR47950">
    <property type="entry name" value="CYTOCHROME P450, FAMILY 76, SUBFAMILY C, POLYPEPTIDE 5-RELATED"/>
    <property type="match status" value="1"/>
</dbReference>
<comment type="caution">
    <text evidence="3">The sequence shown here is derived from an EMBL/GenBank/DDBJ whole genome shotgun (WGS) entry which is preliminary data.</text>
</comment>
<keyword evidence="2" id="KW-0479">Metal-binding</keyword>
<keyword evidence="2" id="KW-0560">Oxidoreductase</keyword>
<organism evidence="3 4">
    <name type="scientific">Stylosanthes scabra</name>
    <dbReference type="NCBI Taxonomy" id="79078"/>
    <lineage>
        <taxon>Eukaryota</taxon>
        <taxon>Viridiplantae</taxon>
        <taxon>Streptophyta</taxon>
        <taxon>Embryophyta</taxon>
        <taxon>Tracheophyta</taxon>
        <taxon>Spermatophyta</taxon>
        <taxon>Magnoliopsida</taxon>
        <taxon>eudicotyledons</taxon>
        <taxon>Gunneridae</taxon>
        <taxon>Pentapetalae</taxon>
        <taxon>rosids</taxon>
        <taxon>fabids</taxon>
        <taxon>Fabales</taxon>
        <taxon>Fabaceae</taxon>
        <taxon>Papilionoideae</taxon>
        <taxon>50 kb inversion clade</taxon>
        <taxon>dalbergioids sensu lato</taxon>
        <taxon>Dalbergieae</taxon>
        <taxon>Pterocarpus clade</taxon>
        <taxon>Stylosanthes</taxon>
    </lineage>
</organism>
<dbReference type="SUPFAM" id="SSF48264">
    <property type="entry name" value="Cytochrome P450"/>
    <property type="match status" value="1"/>
</dbReference>
<dbReference type="PROSITE" id="PS00086">
    <property type="entry name" value="CYTOCHROME_P450"/>
    <property type="match status" value="1"/>
</dbReference>
<evidence type="ECO:0008006" key="5">
    <source>
        <dbReference type="Google" id="ProtNLM"/>
    </source>
</evidence>
<evidence type="ECO:0000313" key="3">
    <source>
        <dbReference type="EMBL" id="MED6196702.1"/>
    </source>
</evidence>
<dbReference type="InterPro" id="IPR001128">
    <property type="entry name" value="Cyt_P450"/>
</dbReference>
<protein>
    <recommendedName>
        <fullName evidence="5">Cytochrome P450</fullName>
    </recommendedName>
</protein>
<comment type="similarity">
    <text evidence="1 2">Belongs to the cytochrome P450 family.</text>
</comment>
<dbReference type="Proteomes" id="UP001341840">
    <property type="component" value="Unassembled WGS sequence"/>
</dbReference>
<dbReference type="InterPro" id="IPR017972">
    <property type="entry name" value="Cyt_P450_CS"/>
</dbReference>
<evidence type="ECO:0000256" key="2">
    <source>
        <dbReference type="RuleBase" id="RU000461"/>
    </source>
</evidence>
<dbReference type="InterPro" id="IPR002401">
    <property type="entry name" value="Cyt_P450_E_grp-I"/>
</dbReference>
<evidence type="ECO:0000256" key="1">
    <source>
        <dbReference type="ARBA" id="ARBA00010617"/>
    </source>
</evidence>
<reference evidence="3 4" key="1">
    <citation type="journal article" date="2023" name="Plants (Basel)">
        <title>Bridging the Gap: Combining Genomics and Transcriptomics Approaches to Understand Stylosanthes scabra, an Orphan Legume from the Brazilian Caatinga.</title>
        <authorList>
            <person name="Ferreira-Neto J.R.C."/>
            <person name="da Silva M.D."/>
            <person name="Binneck E."/>
            <person name="de Melo N.F."/>
            <person name="da Silva R.H."/>
            <person name="de Melo A.L.T.M."/>
            <person name="Pandolfi V."/>
            <person name="Bustamante F.O."/>
            <person name="Brasileiro-Vidal A.C."/>
            <person name="Benko-Iseppon A.M."/>
        </authorList>
    </citation>
    <scope>NUCLEOTIDE SEQUENCE [LARGE SCALE GENOMIC DNA]</scope>
    <source>
        <tissue evidence="3">Leaves</tissue>
    </source>
</reference>
<keyword evidence="2" id="KW-0349">Heme</keyword>
<dbReference type="EMBL" id="JASCZI010211786">
    <property type="protein sequence ID" value="MED6196702.1"/>
    <property type="molecule type" value="Genomic_DNA"/>
</dbReference>
<gene>
    <name evidence="3" type="ORF">PIB30_049835</name>
</gene>
<dbReference type="Pfam" id="PF00067">
    <property type="entry name" value="p450"/>
    <property type="match status" value="1"/>
</dbReference>
<accession>A0ABU6XF92</accession>
<evidence type="ECO:0000313" key="4">
    <source>
        <dbReference type="Proteomes" id="UP001341840"/>
    </source>
</evidence>
<proteinExistence type="inferred from homology"/>
<name>A0ABU6XF92_9FABA</name>
<sequence length="485" mass="55419">MPPGPYPYPIIGNILELGHKPYESLFHLSKKHGPIMTLKFGSLTSIVISSPEIAKEALTKHDLAFSNRQVLDITRALDHHRVSMVWSPVCDHWRTLRKLCSTHIFSPQKLESTSKLRHKKVQELVNFVGTWCSKGSSDEEEAIDIGKVVFITIMNSLSNTLFSMDFAHYYGGASDDEIQHDFKEIIEGILDDAGQINLVDLFPVLGFLDPQGLRGRCEDSFKRLLELFDDIFDERVRMKASSEKGFERTTCCDVLDSFLDLLKENNSQDLNRHCLLHLFLDLFIAGLETTTSTVEWAMAELMHNPNEMKKAKEELLQILGRDENPKESDISKLHYLEAIIKETLRLHSPIPILFHKSKFDVEINGFKVPKDAEVLVNLWAIGRDSSIWSDPNSFVPERFQECKMDTNNKGNNNFEFIPFGSGRRMCPAISLVHRIVPLILATLLHCFDWKIVDDKKPQELDMSEEYGLTVRRAQPLLLVPIIQTD</sequence>
<dbReference type="CDD" id="cd11073">
    <property type="entry name" value="CYP76-like"/>
    <property type="match status" value="1"/>
</dbReference>
<dbReference type="PRINTS" id="PR00385">
    <property type="entry name" value="P450"/>
</dbReference>
<dbReference type="InterPro" id="IPR036396">
    <property type="entry name" value="Cyt_P450_sf"/>
</dbReference>
<dbReference type="PRINTS" id="PR00463">
    <property type="entry name" value="EP450I"/>
</dbReference>